<dbReference type="PANTHER" id="PTHR32071:SF121">
    <property type="entry name" value="SIGMA L-DEPENDENT TRANSCRIPTIONAL REGULATOR YQIR-RELATED"/>
    <property type="match status" value="1"/>
</dbReference>
<organism evidence="8 9">
    <name type="scientific">Sinomicrobium pectinilyticum</name>
    <dbReference type="NCBI Taxonomy" id="1084421"/>
    <lineage>
        <taxon>Bacteria</taxon>
        <taxon>Pseudomonadati</taxon>
        <taxon>Bacteroidota</taxon>
        <taxon>Flavobacteriia</taxon>
        <taxon>Flavobacteriales</taxon>
        <taxon>Flavobacteriaceae</taxon>
        <taxon>Sinomicrobium</taxon>
    </lineage>
</organism>
<dbReference type="EMBL" id="RJTM01000005">
    <property type="protein sequence ID" value="RNL94542.1"/>
    <property type="molecule type" value="Genomic_DNA"/>
</dbReference>
<gene>
    <name evidence="8" type="ORF">ED312_01515</name>
</gene>
<dbReference type="SUPFAM" id="SSF46689">
    <property type="entry name" value="Homeodomain-like"/>
    <property type="match status" value="1"/>
</dbReference>
<dbReference type="SMART" id="SM00382">
    <property type="entry name" value="AAA"/>
    <property type="match status" value="1"/>
</dbReference>
<dbReference type="InterPro" id="IPR001789">
    <property type="entry name" value="Sig_transdc_resp-reg_receiver"/>
</dbReference>
<dbReference type="Gene3D" id="3.40.50.300">
    <property type="entry name" value="P-loop containing nucleotide triphosphate hydrolases"/>
    <property type="match status" value="1"/>
</dbReference>
<evidence type="ECO:0000256" key="3">
    <source>
        <dbReference type="ARBA" id="ARBA00023015"/>
    </source>
</evidence>
<dbReference type="Gene3D" id="3.40.50.2300">
    <property type="match status" value="1"/>
</dbReference>
<dbReference type="PANTHER" id="PTHR32071">
    <property type="entry name" value="TRANSCRIPTIONAL REGULATORY PROTEIN"/>
    <property type="match status" value="1"/>
</dbReference>
<dbReference type="InterPro" id="IPR009057">
    <property type="entry name" value="Homeodomain-like_sf"/>
</dbReference>
<feature type="domain" description="Response regulatory" evidence="7">
    <location>
        <begin position="3"/>
        <end position="117"/>
    </location>
</feature>
<dbReference type="GO" id="GO:0043565">
    <property type="term" value="F:sequence-specific DNA binding"/>
    <property type="evidence" value="ECO:0007669"/>
    <property type="project" value="InterPro"/>
</dbReference>
<keyword evidence="1" id="KW-0547">Nucleotide-binding</keyword>
<dbReference type="PROSITE" id="PS00675">
    <property type="entry name" value="SIGMA54_INTERACT_1"/>
    <property type="match status" value="1"/>
</dbReference>
<dbReference type="Gene3D" id="1.10.10.60">
    <property type="entry name" value="Homeodomain-like"/>
    <property type="match status" value="1"/>
</dbReference>
<dbReference type="InterPro" id="IPR003593">
    <property type="entry name" value="AAA+_ATPase"/>
</dbReference>
<keyword evidence="2" id="KW-0067">ATP-binding</keyword>
<evidence type="ECO:0000256" key="2">
    <source>
        <dbReference type="ARBA" id="ARBA00022840"/>
    </source>
</evidence>
<feature type="domain" description="Sigma-54 factor interaction" evidence="6">
    <location>
        <begin position="142"/>
        <end position="371"/>
    </location>
</feature>
<dbReference type="PROSITE" id="PS50110">
    <property type="entry name" value="RESPONSE_REGULATORY"/>
    <property type="match status" value="1"/>
</dbReference>
<comment type="caution">
    <text evidence="8">The sequence shown here is derived from an EMBL/GenBank/DDBJ whole genome shotgun (WGS) entry which is preliminary data.</text>
</comment>
<evidence type="ECO:0000256" key="1">
    <source>
        <dbReference type="ARBA" id="ARBA00022741"/>
    </source>
</evidence>
<dbReference type="SUPFAM" id="SSF52172">
    <property type="entry name" value="CheY-like"/>
    <property type="match status" value="1"/>
</dbReference>
<dbReference type="AlphaFoldDB" id="A0A3N0F3I4"/>
<evidence type="ECO:0000313" key="8">
    <source>
        <dbReference type="EMBL" id="RNL94542.1"/>
    </source>
</evidence>
<evidence type="ECO:0000259" key="6">
    <source>
        <dbReference type="PROSITE" id="PS50045"/>
    </source>
</evidence>
<name>A0A3N0F3I4_SINP1</name>
<dbReference type="GO" id="GO:0006355">
    <property type="term" value="P:regulation of DNA-templated transcription"/>
    <property type="evidence" value="ECO:0007669"/>
    <property type="project" value="InterPro"/>
</dbReference>
<dbReference type="FunFam" id="3.40.50.300:FF:000006">
    <property type="entry name" value="DNA-binding transcriptional regulator NtrC"/>
    <property type="match status" value="1"/>
</dbReference>
<dbReference type="PROSITE" id="PS50045">
    <property type="entry name" value="SIGMA54_INTERACT_4"/>
    <property type="match status" value="1"/>
</dbReference>
<sequence>MSSILIIDDEKDLLNMLARILELEGYRVYKAETAKAGKEVLRQQVIHVLLADVKLPDGNGISLVEEYKSISPETEVICLTAYGNIPDGVQAIKNGAMDYLVKGDDNRKIIPLVSTAAEKSQLRFKIKKLHARIQGDYGFDKIIGTSGAIREAIQLAQKVAPLDTTVLLNGETGTGKEIFAKAIHAHSERKTEQFLAINCSALGRDILESELFGHKSGAFTGAQKDKKGLLEEAHQGTVFLDEIGEMDIDLQAKILRFLEEGTFIKLGDTKETKVDVRVIAATHRDLKAGVDKGIFREDLYYRLSAFTVVLPSLNERAEDIPQLAEYFIKLFNAKNRKQVARMSPEFQKALQQHHWKGNIRELRNIVERAIILAETEVLEAELLPMDFYFSRYLAKNASVLSLKEVEQNHIQNILEYVNGNKTKAAKLLGIGLTTLYRKMEEYGLHL</sequence>
<accession>A0A3N0F3I4</accession>
<dbReference type="Pfam" id="PF00072">
    <property type="entry name" value="Response_reg"/>
    <property type="match status" value="1"/>
</dbReference>
<dbReference type="InterPro" id="IPR058031">
    <property type="entry name" value="AAA_lid_NorR"/>
</dbReference>
<keyword evidence="9" id="KW-1185">Reference proteome</keyword>
<dbReference type="Proteomes" id="UP000267469">
    <property type="component" value="Unassembled WGS sequence"/>
</dbReference>
<evidence type="ECO:0000256" key="4">
    <source>
        <dbReference type="ARBA" id="ARBA00023163"/>
    </source>
</evidence>
<evidence type="ECO:0000259" key="7">
    <source>
        <dbReference type="PROSITE" id="PS50110"/>
    </source>
</evidence>
<dbReference type="CDD" id="cd00009">
    <property type="entry name" value="AAA"/>
    <property type="match status" value="1"/>
</dbReference>
<feature type="modified residue" description="4-aspartylphosphate" evidence="5">
    <location>
        <position position="52"/>
    </location>
</feature>
<dbReference type="InterPro" id="IPR027417">
    <property type="entry name" value="P-loop_NTPase"/>
</dbReference>
<dbReference type="InterPro" id="IPR002078">
    <property type="entry name" value="Sigma_54_int"/>
</dbReference>
<dbReference type="GO" id="GO:0000160">
    <property type="term" value="P:phosphorelay signal transduction system"/>
    <property type="evidence" value="ECO:0007669"/>
    <property type="project" value="InterPro"/>
</dbReference>
<dbReference type="Pfam" id="PF02954">
    <property type="entry name" value="HTH_8"/>
    <property type="match status" value="1"/>
</dbReference>
<evidence type="ECO:0000313" key="9">
    <source>
        <dbReference type="Proteomes" id="UP000267469"/>
    </source>
</evidence>
<dbReference type="OrthoDB" id="5401077at2"/>
<dbReference type="Pfam" id="PF00158">
    <property type="entry name" value="Sigma54_activat"/>
    <property type="match status" value="1"/>
</dbReference>
<keyword evidence="4" id="KW-0804">Transcription</keyword>
<dbReference type="PRINTS" id="PR01590">
    <property type="entry name" value="HTHFIS"/>
</dbReference>
<dbReference type="SMART" id="SM00448">
    <property type="entry name" value="REC"/>
    <property type="match status" value="1"/>
</dbReference>
<dbReference type="Gene3D" id="1.10.8.60">
    <property type="match status" value="1"/>
</dbReference>
<dbReference type="Pfam" id="PF25601">
    <property type="entry name" value="AAA_lid_14"/>
    <property type="match status" value="1"/>
</dbReference>
<dbReference type="InterPro" id="IPR002197">
    <property type="entry name" value="HTH_Fis"/>
</dbReference>
<dbReference type="GO" id="GO:0005524">
    <property type="term" value="F:ATP binding"/>
    <property type="evidence" value="ECO:0007669"/>
    <property type="project" value="UniProtKB-KW"/>
</dbReference>
<proteinExistence type="predicted"/>
<dbReference type="InterPro" id="IPR011006">
    <property type="entry name" value="CheY-like_superfamily"/>
</dbReference>
<keyword evidence="5" id="KW-0597">Phosphoprotein</keyword>
<dbReference type="InterPro" id="IPR025662">
    <property type="entry name" value="Sigma_54_int_dom_ATP-bd_1"/>
</dbReference>
<reference evidence="8 9" key="1">
    <citation type="submission" date="2018-10" db="EMBL/GenBank/DDBJ databases">
        <title>Sinomicrobium pectinilyticum sp. nov., a pectinase-producing bacterium isolated from alkaline and saline soil, and emended description of the genus Sinomicrobium.</title>
        <authorList>
            <person name="Cheng B."/>
            <person name="Li C."/>
            <person name="Lai Q."/>
            <person name="Du M."/>
            <person name="Shao Z."/>
            <person name="Xu P."/>
            <person name="Yang C."/>
        </authorList>
    </citation>
    <scope>NUCLEOTIDE SEQUENCE [LARGE SCALE GENOMIC DNA]</scope>
    <source>
        <strain evidence="8 9">5DNS001</strain>
    </source>
</reference>
<keyword evidence="3" id="KW-0805">Transcription regulation</keyword>
<evidence type="ECO:0000256" key="5">
    <source>
        <dbReference type="PROSITE-ProRule" id="PRU00169"/>
    </source>
</evidence>
<dbReference type="SUPFAM" id="SSF52540">
    <property type="entry name" value="P-loop containing nucleoside triphosphate hydrolases"/>
    <property type="match status" value="1"/>
</dbReference>
<protein>
    <submittedName>
        <fullName evidence="8">Sigma-54-dependent Fis family transcriptional regulator</fullName>
    </submittedName>
</protein>